<evidence type="ECO:0000313" key="2">
    <source>
        <dbReference type="Proteomes" id="UP000774326"/>
    </source>
</evidence>
<reference evidence="1" key="1">
    <citation type="journal article" date="2021" name="Open Biol.">
        <title>Shared evolutionary footprints suggest mitochondrial oxidative damage underlies multiple complex I losses in fungi.</title>
        <authorList>
            <person name="Schikora-Tamarit M.A."/>
            <person name="Marcet-Houben M."/>
            <person name="Nosek J."/>
            <person name="Gabaldon T."/>
        </authorList>
    </citation>
    <scope>NUCLEOTIDE SEQUENCE</scope>
    <source>
        <strain evidence="1">CBS2887</strain>
    </source>
</reference>
<protein>
    <submittedName>
        <fullName evidence="1">Uncharacterized protein</fullName>
    </submittedName>
</protein>
<dbReference type="EMBL" id="JAEUBG010000721">
    <property type="protein sequence ID" value="KAH3687593.1"/>
    <property type="molecule type" value="Genomic_DNA"/>
</dbReference>
<dbReference type="AlphaFoldDB" id="A0A9P8QAY6"/>
<proteinExistence type="predicted"/>
<comment type="caution">
    <text evidence="1">The sequence shown here is derived from an EMBL/GenBank/DDBJ whole genome shotgun (WGS) entry which is preliminary data.</text>
</comment>
<organism evidence="1 2">
    <name type="scientific">Wickerhamomyces pijperi</name>
    <name type="common">Yeast</name>
    <name type="synonym">Pichia pijperi</name>
    <dbReference type="NCBI Taxonomy" id="599730"/>
    <lineage>
        <taxon>Eukaryota</taxon>
        <taxon>Fungi</taxon>
        <taxon>Dikarya</taxon>
        <taxon>Ascomycota</taxon>
        <taxon>Saccharomycotina</taxon>
        <taxon>Saccharomycetes</taxon>
        <taxon>Phaffomycetales</taxon>
        <taxon>Wickerhamomycetaceae</taxon>
        <taxon>Wickerhamomyces</taxon>
    </lineage>
</organism>
<sequence length="151" mass="16853">MFVSERISSNGYSVSYCKSCLKRVGSFCEMASERIDSPSGALYLNEEVRDPSSVRNASWSSSICCGQSVPSDTQLILRLVNIECLDVKNMRLHEGNSGSYDHKHQQTDQSICVYGYRSDPFCEFGHCLPQDAEFGFGGCGMFQQFEIVNSQ</sequence>
<dbReference type="Proteomes" id="UP000774326">
    <property type="component" value="Unassembled WGS sequence"/>
</dbReference>
<keyword evidence="2" id="KW-1185">Reference proteome</keyword>
<evidence type="ECO:0000313" key="1">
    <source>
        <dbReference type="EMBL" id="KAH3687593.1"/>
    </source>
</evidence>
<name>A0A9P8QAY6_WICPI</name>
<gene>
    <name evidence="1" type="ORF">WICPIJ_001403</name>
</gene>
<reference evidence="1" key="2">
    <citation type="submission" date="2021-01" db="EMBL/GenBank/DDBJ databases">
        <authorList>
            <person name="Schikora-Tamarit M.A."/>
        </authorList>
    </citation>
    <scope>NUCLEOTIDE SEQUENCE</scope>
    <source>
        <strain evidence="1">CBS2887</strain>
    </source>
</reference>
<accession>A0A9P8QAY6</accession>